<dbReference type="Gene3D" id="1.25.40.1050">
    <property type="match status" value="1"/>
</dbReference>
<evidence type="ECO:0000256" key="2">
    <source>
        <dbReference type="ARBA" id="ARBA00022801"/>
    </source>
</evidence>
<evidence type="ECO:0000259" key="6">
    <source>
        <dbReference type="Pfam" id="PF17846"/>
    </source>
</evidence>
<dbReference type="Pfam" id="PF03159">
    <property type="entry name" value="XRN_N"/>
    <property type="match status" value="1"/>
</dbReference>
<gene>
    <name evidence="7" type="primary">exo2_3</name>
    <name evidence="7" type="ORF">K7432_008361</name>
</gene>
<keyword evidence="1" id="KW-0540">Nuclease</keyword>
<comment type="similarity">
    <text evidence="4">Belongs to the 5'-3' exonuclease family.</text>
</comment>
<dbReference type="InterPro" id="IPR041412">
    <property type="entry name" value="Xrn1_helical"/>
</dbReference>
<feature type="domain" description="Xrn1 helical" evidence="6">
    <location>
        <begin position="268"/>
        <end position="373"/>
    </location>
</feature>
<feature type="domain" description="Xrn1 N-terminal" evidence="5">
    <location>
        <begin position="1"/>
        <end position="221"/>
    </location>
</feature>
<dbReference type="EMBL" id="JASJQH010007335">
    <property type="protein sequence ID" value="KAK9710524.1"/>
    <property type="molecule type" value="Genomic_DNA"/>
</dbReference>
<comment type="caution">
    <text evidence="7">The sequence shown here is derived from an EMBL/GenBank/DDBJ whole genome shotgun (WGS) entry which is preliminary data.</text>
</comment>
<reference evidence="7 8" key="1">
    <citation type="submission" date="2023-04" db="EMBL/GenBank/DDBJ databases">
        <title>Genome of Basidiobolus ranarum AG-B5.</title>
        <authorList>
            <person name="Stajich J.E."/>
            <person name="Carter-House D."/>
            <person name="Gryganskyi A."/>
        </authorList>
    </citation>
    <scope>NUCLEOTIDE SEQUENCE [LARGE SCALE GENOMIC DNA]</scope>
    <source>
        <strain evidence="7 8">AG-B5</strain>
    </source>
</reference>
<evidence type="ECO:0000259" key="5">
    <source>
        <dbReference type="Pfam" id="PF03159"/>
    </source>
</evidence>
<name>A0ABR2VYQ1_9FUNG</name>
<proteinExistence type="inferred from homology"/>
<dbReference type="PANTHER" id="PTHR12341">
    <property type="entry name" value="5'-&gt;3' EXORIBONUCLEASE"/>
    <property type="match status" value="1"/>
</dbReference>
<dbReference type="PANTHER" id="PTHR12341:SF7">
    <property type="entry name" value="5'-3' EXORIBONUCLEASE 1"/>
    <property type="match status" value="1"/>
</dbReference>
<dbReference type="CDD" id="cd18673">
    <property type="entry name" value="PIN_XRN1-2-like"/>
    <property type="match status" value="1"/>
</dbReference>
<accession>A0ABR2VYQ1</accession>
<organism evidence="7 8">
    <name type="scientific">Basidiobolus ranarum</name>
    <dbReference type="NCBI Taxonomy" id="34480"/>
    <lineage>
        <taxon>Eukaryota</taxon>
        <taxon>Fungi</taxon>
        <taxon>Fungi incertae sedis</taxon>
        <taxon>Zoopagomycota</taxon>
        <taxon>Entomophthoromycotina</taxon>
        <taxon>Basidiobolomycetes</taxon>
        <taxon>Basidiobolales</taxon>
        <taxon>Basidiobolaceae</taxon>
        <taxon>Basidiobolus</taxon>
    </lineage>
</organism>
<sequence length="612" mass="71217">MGIPNFYRWLSQKYPQCFQHVNESRVRNFVNTIDNLYLDMNGIIHSSCQAKLNDQKTKFSEENVFRAISSYISYLVKRIQPRRLLFIAIDGVSPRAKLNQQRSRRFINVQSTSKTSKRAKAFDTNSITPGTEFMTKFSSYLEYFIRKQVSEDANWHGIQVVLSSHETPGEGEHKILEHLRCARLLPDYNPKLRHCLYGSDSDLVVLGLLSHEANFVVMREKLTSNRNGPKNRSQSSNPQNFTLIRLSTLRKYFDQEFSLLQELDHFEYNLEKTIDDIVLLTFFVGNDFLPRLPFLNMVQHPLELVLNTYKSLVQNSEIDGYINNNGIVDLSRLKVLIDRLCGYEREVYQQHFASATWYQQEYPESTQSSASKSQLLTDKYIQWKSYYYQTKLETEFSDKPSINEIAKCYIEGIQWLLHYYYHGVLSWSWFYPYHYAPMATDLREFPPSTTEFELGAPFRPLELLMSVLPTSSSDLIPLGYRDLMLDPASPIIDFYPKKYSIDMEGKNGIWEAVVQIPFIDEDRLLKALETREDRLTQSEHERNNSGDAKSFTHCRQLSLLYSSPFPGSFPDIIACSCRMTKYTPSLPTDLANLQCDEKDQLNKSFEALIIQP</sequence>
<evidence type="ECO:0000256" key="1">
    <source>
        <dbReference type="ARBA" id="ARBA00022722"/>
    </source>
</evidence>
<dbReference type="Gene3D" id="3.40.50.12390">
    <property type="match status" value="2"/>
</dbReference>
<evidence type="ECO:0000256" key="3">
    <source>
        <dbReference type="ARBA" id="ARBA00022839"/>
    </source>
</evidence>
<feature type="domain" description="Xrn1 helical" evidence="6">
    <location>
        <begin position="383"/>
        <end position="553"/>
    </location>
</feature>
<dbReference type="InterPro" id="IPR004859">
    <property type="entry name" value="Xrn1_N"/>
</dbReference>
<keyword evidence="3 7" id="KW-0269">Exonuclease</keyword>
<evidence type="ECO:0000256" key="4">
    <source>
        <dbReference type="ARBA" id="ARBA00038299"/>
    </source>
</evidence>
<evidence type="ECO:0000313" key="7">
    <source>
        <dbReference type="EMBL" id="KAK9710524.1"/>
    </source>
</evidence>
<protein>
    <submittedName>
        <fullName evidence="7">Exonuclease II Exo2</fullName>
    </submittedName>
</protein>
<keyword evidence="8" id="KW-1185">Reference proteome</keyword>
<evidence type="ECO:0000313" key="8">
    <source>
        <dbReference type="Proteomes" id="UP001479436"/>
    </source>
</evidence>
<keyword evidence="2" id="KW-0378">Hydrolase</keyword>
<dbReference type="Proteomes" id="UP001479436">
    <property type="component" value="Unassembled WGS sequence"/>
</dbReference>
<dbReference type="InterPro" id="IPR027073">
    <property type="entry name" value="5_3_exoribonuclease"/>
</dbReference>
<dbReference type="GO" id="GO:0004527">
    <property type="term" value="F:exonuclease activity"/>
    <property type="evidence" value="ECO:0007669"/>
    <property type="project" value="UniProtKB-KW"/>
</dbReference>
<dbReference type="Pfam" id="PF17846">
    <property type="entry name" value="XRN_M"/>
    <property type="match status" value="2"/>
</dbReference>